<dbReference type="InterPro" id="IPR024671">
    <property type="entry name" value="Atg22-like"/>
</dbReference>
<dbReference type="PANTHER" id="PTHR23519">
    <property type="entry name" value="AUTOPHAGY-RELATED PROTEIN 22"/>
    <property type="match status" value="1"/>
</dbReference>
<sequence>MIISDNLQQTSLISHPLANQRPVFLSHNLECFRDSISCHSSSCEADDEQSSDDDSMRLNEHNSGENELPSYQEQDTSYTSRRELIGWYIYNFAAEVFVICGAGELAFLTFLGKSFIAGSYLPVILEQLARENGVLLSDNSTACGSSSSHSLPELDSQPHTINSPEICIVHVLGIPINTASFAMYTFSIGVLIQAILVISISSAADNGNYRKRLLLIFAYSGAITTMLFLFVIPKLYLVAAILAILSSTFSGASFVMLNSFLPLLVRNHPKILYQKVPSQLEGEDSPSLTSPLLAQAPLAEATQLRDSTIGELELSTQISIRGAEAGYCAGLLVQCASIVIIWVMGSTTFSLKVVLFLVGFWWAVFTIPASYFLRARPSLQFTSRNSRVYVHGMGWLLSIGDAWSLLWRRIKLARQSRDIAIFLIAWFFLSDAMATLSGTAALYAKTTLQMKSEAVGLINVVATITGVIGAFTWSFISRVFGLKPNQVILICICLFEFIPLYGLSGFLPIVKSWGFIGLQRPWEMYVLGFIYGFVMGGLTSYCRSLFGELIPPGFEVAFFALYAITDKGSSAFGPAIVGAIIDKYGDIRPAFWCLAVLIGIPGPLIWSLNVKRGKRDGQALAKLLNENRELDPELSRVSYG</sequence>
<evidence type="ECO:0000256" key="4">
    <source>
        <dbReference type="ARBA" id="ARBA00022554"/>
    </source>
</evidence>
<keyword evidence="13" id="KW-1185">Reference proteome</keyword>
<dbReference type="STRING" id="225359.A0A2S4Q2F6"/>
<evidence type="ECO:0000256" key="8">
    <source>
        <dbReference type="ARBA" id="ARBA00023006"/>
    </source>
</evidence>
<evidence type="ECO:0000313" key="12">
    <source>
        <dbReference type="EMBL" id="POS88464.1"/>
    </source>
</evidence>
<comment type="caution">
    <text evidence="12">The sequence shown here is derived from an EMBL/GenBank/DDBJ whole genome shotgun (WGS) entry which is preliminary data.</text>
</comment>
<keyword evidence="5 10" id="KW-0812">Transmembrane</keyword>
<feature type="transmembrane region" description="Helical" evidence="10">
    <location>
        <begin position="522"/>
        <end position="541"/>
    </location>
</feature>
<feature type="transmembrane region" description="Helical" evidence="10">
    <location>
        <begin position="349"/>
        <end position="367"/>
    </location>
</feature>
<dbReference type="AlphaFoldDB" id="A0A2S4Q2F6"/>
<dbReference type="InterPro" id="IPR044738">
    <property type="entry name" value="Atg22"/>
</dbReference>
<accession>A0A2S4Q2F6</accession>
<dbReference type="SUPFAM" id="SSF103473">
    <property type="entry name" value="MFS general substrate transporter"/>
    <property type="match status" value="1"/>
</dbReference>
<evidence type="ECO:0000256" key="2">
    <source>
        <dbReference type="ARBA" id="ARBA00006978"/>
    </source>
</evidence>
<keyword evidence="4 10" id="KW-0926">Vacuole</keyword>
<dbReference type="GO" id="GO:0006914">
    <property type="term" value="P:autophagy"/>
    <property type="evidence" value="ECO:0007669"/>
    <property type="project" value="UniProtKB-KW"/>
</dbReference>
<feature type="transmembrane region" description="Helical" evidence="10">
    <location>
        <begin position="487"/>
        <end position="510"/>
    </location>
</feature>
<keyword evidence="3 10" id="KW-0813">Transport</keyword>
<feature type="compositionally biased region" description="Acidic residues" evidence="11">
    <location>
        <begin position="44"/>
        <end position="53"/>
    </location>
</feature>
<dbReference type="GO" id="GO:0005774">
    <property type="term" value="C:vacuolar membrane"/>
    <property type="evidence" value="ECO:0007669"/>
    <property type="project" value="UniProtKB-SubCell"/>
</dbReference>
<evidence type="ECO:0000256" key="5">
    <source>
        <dbReference type="ARBA" id="ARBA00022692"/>
    </source>
</evidence>
<dbReference type="PANTHER" id="PTHR23519:SF1">
    <property type="entry name" value="AUTOPHAGY-RELATED PROTEIN 22"/>
    <property type="match status" value="1"/>
</dbReference>
<evidence type="ECO:0000256" key="11">
    <source>
        <dbReference type="SAM" id="MobiDB-lite"/>
    </source>
</evidence>
<comment type="function">
    <text evidence="10">Vacuolar effluxer which mediate the efflux of amino acids resulting from autophagic degradation. The release of autophagic amino acids allows the maintenance of protein synthesis and viability during nitrogen starvation.</text>
</comment>
<organism evidence="12 13">
    <name type="scientific">Erysiphe pulchra</name>
    <dbReference type="NCBI Taxonomy" id="225359"/>
    <lineage>
        <taxon>Eukaryota</taxon>
        <taxon>Fungi</taxon>
        <taxon>Dikarya</taxon>
        <taxon>Ascomycota</taxon>
        <taxon>Pezizomycotina</taxon>
        <taxon>Leotiomycetes</taxon>
        <taxon>Erysiphales</taxon>
        <taxon>Erysiphaceae</taxon>
        <taxon>Erysiphe</taxon>
    </lineage>
</organism>
<feature type="transmembrane region" description="Helical" evidence="10">
    <location>
        <begin position="87"/>
        <end position="111"/>
    </location>
</feature>
<feature type="region of interest" description="Disordered" evidence="11">
    <location>
        <begin position="43"/>
        <end position="75"/>
    </location>
</feature>
<evidence type="ECO:0000256" key="1">
    <source>
        <dbReference type="ARBA" id="ARBA00004128"/>
    </source>
</evidence>
<keyword evidence="7 10" id="KW-1133">Transmembrane helix</keyword>
<dbReference type="InterPro" id="IPR050495">
    <property type="entry name" value="ATG22/LtaA_families"/>
</dbReference>
<feature type="transmembrane region" description="Helical" evidence="10">
    <location>
        <begin position="388"/>
        <end position="407"/>
    </location>
</feature>
<evidence type="ECO:0000256" key="6">
    <source>
        <dbReference type="ARBA" id="ARBA00022970"/>
    </source>
</evidence>
<keyword evidence="8 10" id="KW-0072">Autophagy</keyword>
<comment type="subcellular location">
    <subcellularLocation>
        <location evidence="1 10">Vacuole membrane</location>
        <topology evidence="1 10">Multi-pass membrane protein</topology>
    </subcellularLocation>
</comment>
<feature type="compositionally biased region" description="Basic and acidic residues" evidence="11">
    <location>
        <begin position="54"/>
        <end position="64"/>
    </location>
</feature>
<dbReference type="InterPro" id="IPR036259">
    <property type="entry name" value="MFS_trans_sf"/>
</dbReference>
<keyword evidence="6 10" id="KW-0029">Amino-acid transport</keyword>
<evidence type="ECO:0000256" key="7">
    <source>
        <dbReference type="ARBA" id="ARBA00022989"/>
    </source>
</evidence>
<gene>
    <name evidence="12" type="ORF">EPUL_000158</name>
</gene>
<proteinExistence type="inferred from homology"/>
<dbReference type="Pfam" id="PF11700">
    <property type="entry name" value="ATG22"/>
    <property type="match status" value="1"/>
</dbReference>
<name>A0A2S4Q2F6_9PEZI</name>
<evidence type="ECO:0000256" key="3">
    <source>
        <dbReference type="ARBA" id="ARBA00022448"/>
    </source>
</evidence>
<comment type="similarity">
    <text evidence="2 10">Belongs to the ATG22 family.</text>
</comment>
<dbReference type="GO" id="GO:0032974">
    <property type="term" value="P:amino acid transmembrane export from vacuole"/>
    <property type="evidence" value="ECO:0007669"/>
    <property type="project" value="InterPro"/>
</dbReference>
<feature type="transmembrane region" description="Helical" evidence="10">
    <location>
        <begin position="238"/>
        <end position="265"/>
    </location>
</feature>
<evidence type="ECO:0000256" key="9">
    <source>
        <dbReference type="ARBA" id="ARBA00023136"/>
    </source>
</evidence>
<feature type="transmembrane region" description="Helical" evidence="10">
    <location>
        <begin position="589"/>
        <end position="608"/>
    </location>
</feature>
<protein>
    <recommendedName>
        <fullName evidence="10">Autophagy-related protein</fullName>
    </recommendedName>
</protein>
<dbReference type="EMBL" id="PEDP01000001">
    <property type="protein sequence ID" value="POS88464.1"/>
    <property type="molecule type" value="Genomic_DNA"/>
</dbReference>
<dbReference type="Gene3D" id="1.20.1250.20">
    <property type="entry name" value="MFS general substrate transporter like domains"/>
    <property type="match status" value="1"/>
</dbReference>
<dbReference type="Proteomes" id="UP000237438">
    <property type="component" value="Unassembled WGS sequence"/>
</dbReference>
<dbReference type="CDD" id="cd17483">
    <property type="entry name" value="MFS_Atg22_like"/>
    <property type="match status" value="1"/>
</dbReference>
<dbReference type="OrthoDB" id="192733at2759"/>
<feature type="transmembrane region" description="Helical" evidence="10">
    <location>
        <begin position="419"/>
        <end position="443"/>
    </location>
</feature>
<evidence type="ECO:0000313" key="13">
    <source>
        <dbReference type="Proteomes" id="UP000237438"/>
    </source>
</evidence>
<evidence type="ECO:0000256" key="10">
    <source>
        <dbReference type="RuleBase" id="RU363073"/>
    </source>
</evidence>
<feature type="transmembrane region" description="Helical" evidence="10">
    <location>
        <begin position="455"/>
        <end position="475"/>
    </location>
</feature>
<feature type="transmembrane region" description="Helical" evidence="10">
    <location>
        <begin position="181"/>
        <end position="201"/>
    </location>
</feature>
<reference evidence="12 13" key="1">
    <citation type="submission" date="2017-10" db="EMBL/GenBank/DDBJ databases">
        <title>Development of genomic resources for the powdery mildew, Erysiphe pulchra.</title>
        <authorList>
            <person name="Wadl P.A."/>
            <person name="Mack B.M."/>
            <person name="Moore G."/>
            <person name="Beltz S.B."/>
        </authorList>
    </citation>
    <scope>NUCLEOTIDE SEQUENCE [LARGE SCALE GENOMIC DNA]</scope>
    <source>
        <strain evidence="12">Cflorida</strain>
    </source>
</reference>
<keyword evidence="9 10" id="KW-0472">Membrane</keyword>
<feature type="transmembrane region" description="Helical" evidence="10">
    <location>
        <begin position="213"/>
        <end position="232"/>
    </location>
</feature>